<reference evidence="2 3" key="1">
    <citation type="journal article" date="2015" name="Proc. Natl. Acad. Sci. U.S.A.">
        <title>The resurrection genome of Boea hygrometrica: A blueprint for survival of dehydration.</title>
        <authorList>
            <person name="Xiao L."/>
            <person name="Yang G."/>
            <person name="Zhang L."/>
            <person name="Yang X."/>
            <person name="Zhao S."/>
            <person name="Ji Z."/>
            <person name="Zhou Q."/>
            <person name="Hu M."/>
            <person name="Wang Y."/>
            <person name="Chen M."/>
            <person name="Xu Y."/>
            <person name="Jin H."/>
            <person name="Xiao X."/>
            <person name="Hu G."/>
            <person name="Bao F."/>
            <person name="Hu Y."/>
            <person name="Wan P."/>
            <person name="Li L."/>
            <person name="Deng X."/>
            <person name="Kuang T."/>
            <person name="Xiang C."/>
            <person name="Zhu J.K."/>
            <person name="Oliver M.J."/>
            <person name="He Y."/>
        </authorList>
    </citation>
    <scope>NUCLEOTIDE SEQUENCE [LARGE SCALE GENOMIC DNA]</scope>
    <source>
        <strain evidence="3">cv. XS01</strain>
    </source>
</reference>
<gene>
    <name evidence="2" type="ORF">F511_42647</name>
</gene>
<protein>
    <submittedName>
        <fullName evidence="2">Uncharacterized protein</fullName>
    </submittedName>
</protein>
<feature type="compositionally biased region" description="Low complexity" evidence="1">
    <location>
        <begin position="278"/>
        <end position="291"/>
    </location>
</feature>
<name>A0A2Z7AEV2_9LAMI</name>
<evidence type="ECO:0000256" key="1">
    <source>
        <dbReference type="SAM" id="MobiDB-lite"/>
    </source>
</evidence>
<dbReference type="EMBL" id="KV018278">
    <property type="protein sequence ID" value="KZV17451.1"/>
    <property type="molecule type" value="Genomic_DNA"/>
</dbReference>
<feature type="region of interest" description="Disordered" evidence="1">
    <location>
        <begin position="262"/>
        <end position="323"/>
    </location>
</feature>
<sequence>MPELPAAAKGKTPLQERDPIKGNPSKEIFSLICANIEFQKDGRAENRRYLCEGGIGLTWGETDSTRIVLQRRMFIFTKYRELLFRKLLETRTTNFVPGQPSSAIDLKVLNMLSNLHLFVIEELKTQMQSHGLQWELPYCSILFEGKNRDRGAVLTRSNTHFKSSCWIRTMIRVNDSWVIKPCADYWQKIPKQIVPSTIAISPQLSYVDTLPTVSEFFKLLKKRWADVCIEASDFFASGKLLPVGSLNFCRALAVVDEDKKGEVSSIHGRGKPPDDQSRPSGGSASRSGGDASSRRSDDIRGSSTKRGSSSGGGGSGTAGGPYKKNVEWWLYGKNQF</sequence>
<feature type="region of interest" description="Disordered" evidence="1">
    <location>
        <begin position="1"/>
        <end position="22"/>
    </location>
</feature>
<dbReference type="AlphaFoldDB" id="A0A2Z7AEV2"/>
<organism evidence="2 3">
    <name type="scientific">Dorcoceras hygrometricum</name>
    <dbReference type="NCBI Taxonomy" id="472368"/>
    <lineage>
        <taxon>Eukaryota</taxon>
        <taxon>Viridiplantae</taxon>
        <taxon>Streptophyta</taxon>
        <taxon>Embryophyta</taxon>
        <taxon>Tracheophyta</taxon>
        <taxon>Spermatophyta</taxon>
        <taxon>Magnoliopsida</taxon>
        <taxon>eudicotyledons</taxon>
        <taxon>Gunneridae</taxon>
        <taxon>Pentapetalae</taxon>
        <taxon>asterids</taxon>
        <taxon>lamiids</taxon>
        <taxon>Lamiales</taxon>
        <taxon>Gesneriaceae</taxon>
        <taxon>Didymocarpoideae</taxon>
        <taxon>Trichosporeae</taxon>
        <taxon>Loxocarpinae</taxon>
        <taxon>Dorcoceras</taxon>
    </lineage>
</organism>
<evidence type="ECO:0000313" key="3">
    <source>
        <dbReference type="Proteomes" id="UP000250235"/>
    </source>
</evidence>
<evidence type="ECO:0000313" key="2">
    <source>
        <dbReference type="EMBL" id="KZV17451.1"/>
    </source>
</evidence>
<dbReference type="Proteomes" id="UP000250235">
    <property type="component" value="Unassembled WGS sequence"/>
</dbReference>
<keyword evidence="3" id="KW-1185">Reference proteome</keyword>
<accession>A0A2Z7AEV2</accession>
<feature type="compositionally biased region" description="Gly residues" evidence="1">
    <location>
        <begin position="309"/>
        <end position="319"/>
    </location>
</feature>
<proteinExistence type="predicted"/>